<comment type="catalytic activity">
    <reaction evidence="6 8">
        <text>dCMP + ATP = dCDP + ADP</text>
        <dbReference type="Rhea" id="RHEA:25094"/>
        <dbReference type="ChEBI" id="CHEBI:30616"/>
        <dbReference type="ChEBI" id="CHEBI:57566"/>
        <dbReference type="ChEBI" id="CHEBI:58593"/>
        <dbReference type="ChEBI" id="CHEBI:456216"/>
        <dbReference type="EC" id="2.7.4.25"/>
    </reaction>
</comment>
<protein>
    <recommendedName>
        <fullName evidence="8">Cytidylate kinase</fullName>
        <shortName evidence="8">CK</shortName>
        <ecNumber evidence="8">2.7.4.25</ecNumber>
    </recommendedName>
    <alternativeName>
        <fullName evidence="8">Cytidine monophosphate kinase</fullName>
        <shortName evidence="8">CMP kinase</shortName>
    </alternativeName>
</protein>
<dbReference type="InterPro" id="IPR027417">
    <property type="entry name" value="P-loop_NTPase"/>
</dbReference>
<dbReference type="STRING" id="679192.HMPREF9013_0472"/>
<evidence type="ECO:0000256" key="4">
    <source>
        <dbReference type="ARBA" id="ARBA00022777"/>
    </source>
</evidence>
<name>D2MQC2_9FIRM</name>
<dbReference type="SUPFAM" id="SSF52540">
    <property type="entry name" value="P-loop containing nucleoside triphosphate hydrolases"/>
    <property type="match status" value="1"/>
</dbReference>
<dbReference type="Pfam" id="PF02224">
    <property type="entry name" value="Cytidylate_kin"/>
    <property type="match status" value="1"/>
</dbReference>
<keyword evidence="8" id="KW-0963">Cytoplasm</keyword>
<comment type="subcellular location">
    <subcellularLocation>
        <location evidence="8">Cytoplasm</location>
    </subcellularLocation>
</comment>
<evidence type="ECO:0000256" key="6">
    <source>
        <dbReference type="ARBA" id="ARBA00047615"/>
    </source>
</evidence>
<dbReference type="Gene3D" id="3.40.50.300">
    <property type="entry name" value="P-loop containing nucleotide triphosphate hydrolases"/>
    <property type="match status" value="1"/>
</dbReference>
<dbReference type="HAMAP" id="MF_00238">
    <property type="entry name" value="Cytidyl_kinase_type1"/>
    <property type="match status" value="1"/>
</dbReference>
<evidence type="ECO:0000256" key="5">
    <source>
        <dbReference type="ARBA" id="ARBA00022840"/>
    </source>
</evidence>
<dbReference type="PANTHER" id="PTHR21299:SF2">
    <property type="entry name" value="CYTIDYLATE KINASE"/>
    <property type="match status" value="1"/>
</dbReference>
<reference evidence="11" key="1">
    <citation type="submission" date="2009-12" db="EMBL/GenBank/DDBJ databases">
        <title>Sequence of Clostridiales genomosp. BVAB3 str. UPII9-5.</title>
        <authorList>
            <person name="Madupu R."/>
            <person name="Durkin A.S."/>
            <person name="Torralba M."/>
            <person name="Methe B."/>
            <person name="Sutton G.G."/>
            <person name="Strausberg R.L."/>
            <person name="Nelson K.E."/>
        </authorList>
    </citation>
    <scope>NUCLEOTIDE SEQUENCE [LARGE SCALE GENOMIC DNA]</scope>
    <source>
        <strain evidence="11">W1219</strain>
    </source>
</reference>
<dbReference type="EC" id="2.7.4.25" evidence="8"/>
<feature type="binding site" evidence="8">
    <location>
        <begin position="10"/>
        <end position="18"/>
    </location>
    <ligand>
        <name>ATP</name>
        <dbReference type="ChEBI" id="CHEBI:30616"/>
    </ligand>
</feature>
<evidence type="ECO:0000256" key="3">
    <source>
        <dbReference type="ARBA" id="ARBA00022741"/>
    </source>
</evidence>
<gene>
    <name evidence="8 10" type="primary">cmk</name>
    <name evidence="10" type="ORF">HMPREF9013_0472</name>
</gene>
<dbReference type="RefSeq" id="WP_006627585.1">
    <property type="nucleotide sequence ID" value="NZ_ADFR01000016.1"/>
</dbReference>
<keyword evidence="11" id="KW-1185">Reference proteome</keyword>
<evidence type="ECO:0000259" key="9">
    <source>
        <dbReference type="Pfam" id="PF02224"/>
    </source>
</evidence>
<dbReference type="OrthoDB" id="9807434at2"/>
<evidence type="ECO:0000313" key="10">
    <source>
        <dbReference type="EMBL" id="EFC05191.1"/>
    </source>
</evidence>
<dbReference type="GO" id="GO:0036430">
    <property type="term" value="F:CMP kinase activity"/>
    <property type="evidence" value="ECO:0007669"/>
    <property type="project" value="RHEA"/>
</dbReference>
<keyword evidence="2 8" id="KW-0808">Transferase</keyword>
<keyword evidence="4 8" id="KW-0418">Kinase</keyword>
<keyword evidence="5 8" id="KW-0067">ATP-binding</keyword>
<evidence type="ECO:0000256" key="7">
    <source>
        <dbReference type="ARBA" id="ARBA00048478"/>
    </source>
</evidence>
<dbReference type="eggNOG" id="COG0283">
    <property type="taxonomic scope" value="Bacteria"/>
</dbReference>
<organism evidence="10 11">
    <name type="scientific">Bulleidia extructa W1219</name>
    <dbReference type="NCBI Taxonomy" id="679192"/>
    <lineage>
        <taxon>Bacteria</taxon>
        <taxon>Bacillati</taxon>
        <taxon>Bacillota</taxon>
        <taxon>Erysipelotrichia</taxon>
        <taxon>Erysipelotrichales</taxon>
        <taxon>Erysipelotrichaceae</taxon>
        <taxon>Bulleidia</taxon>
    </lineage>
</organism>
<dbReference type="InterPro" id="IPR011994">
    <property type="entry name" value="Cytidylate_kinase_dom"/>
</dbReference>
<feature type="domain" description="Cytidylate kinase" evidence="9">
    <location>
        <begin position="6"/>
        <end position="213"/>
    </location>
</feature>
<comment type="caution">
    <text evidence="10">The sequence shown here is derived from an EMBL/GenBank/DDBJ whole genome shotgun (WGS) entry which is preliminary data.</text>
</comment>
<sequence>MERYNIAIDGPSAAGKSTISKQLAKNLGMTHLDTGAMYRCLALKAIRQGISQQNEKDLVKCLNETEIRLESDRVFLDGEEVTKIIREPEVSIGASNISKWAKVRQEMVARQQFLAKEKGFIMDGRDIGTVVLPDAKLKIFLVASVKARAKRRFLEEQQKNSSITLEEVVKAMEERDRQDETRSASPLKQARDAVRIDCSDMTIEEVVEKVCSYL</sequence>
<dbReference type="GO" id="GO:0006220">
    <property type="term" value="P:pyrimidine nucleotide metabolic process"/>
    <property type="evidence" value="ECO:0007669"/>
    <property type="project" value="UniProtKB-UniRule"/>
</dbReference>
<accession>D2MQC2</accession>
<evidence type="ECO:0000256" key="2">
    <source>
        <dbReference type="ARBA" id="ARBA00022679"/>
    </source>
</evidence>
<evidence type="ECO:0000256" key="8">
    <source>
        <dbReference type="HAMAP-Rule" id="MF_00238"/>
    </source>
</evidence>
<dbReference type="GO" id="GO:0005524">
    <property type="term" value="F:ATP binding"/>
    <property type="evidence" value="ECO:0007669"/>
    <property type="project" value="UniProtKB-UniRule"/>
</dbReference>
<dbReference type="AlphaFoldDB" id="D2MQC2"/>
<dbReference type="Proteomes" id="UP000005017">
    <property type="component" value="Unassembled WGS sequence"/>
</dbReference>
<evidence type="ECO:0000313" key="11">
    <source>
        <dbReference type="Proteomes" id="UP000005017"/>
    </source>
</evidence>
<dbReference type="InterPro" id="IPR003136">
    <property type="entry name" value="Cytidylate_kin"/>
</dbReference>
<comment type="similarity">
    <text evidence="1 8">Belongs to the cytidylate kinase family. Type 1 subfamily.</text>
</comment>
<dbReference type="GO" id="GO:0015949">
    <property type="term" value="P:nucleobase-containing small molecule interconversion"/>
    <property type="evidence" value="ECO:0007669"/>
    <property type="project" value="TreeGrafter"/>
</dbReference>
<dbReference type="PANTHER" id="PTHR21299">
    <property type="entry name" value="CYTIDYLATE KINASE/PANTOATE-BETA-ALANINE LIGASE"/>
    <property type="match status" value="1"/>
</dbReference>
<dbReference type="GO" id="GO:0036431">
    <property type="term" value="F:dCMP kinase activity"/>
    <property type="evidence" value="ECO:0007669"/>
    <property type="project" value="InterPro"/>
</dbReference>
<evidence type="ECO:0000256" key="1">
    <source>
        <dbReference type="ARBA" id="ARBA00009427"/>
    </source>
</evidence>
<comment type="catalytic activity">
    <reaction evidence="7 8">
        <text>CMP + ATP = CDP + ADP</text>
        <dbReference type="Rhea" id="RHEA:11600"/>
        <dbReference type="ChEBI" id="CHEBI:30616"/>
        <dbReference type="ChEBI" id="CHEBI:58069"/>
        <dbReference type="ChEBI" id="CHEBI:60377"/>
        <dbReference type="ChEBI" id="CHEBI:456216"/>
        <dbReference type="EC" id="2.7.4.25"/>
    </reaction>
</comment>
<dbReference type="GO" id="GO:0005829">
    <property type="term" value="C:cytosol"/>
    <property type="evidence" value="ECO:0007669"/>
    <property type="project" value="TreeGrafter"/>
</dbReference>
<proteinExistence type="inferred from homology"/>
<dbReference type="CDD" id="cd02020">
    <property type="entry name" value="CMPK"/>
    <property type="match status" value="1"/>
</dbReference>
<dbReference type="NCBIfam" id="TIGR00017">
    <property type="entry name" value="cmk"/>
    <property type="match status" value="1"/>
</dbReference>
<keyword evidence="3 8" id="KW-0547">Nucleotide-binding</keyword>
<dbReference type="EMBL" id="ADFR01000016">
    <property type="protein sequence ID" value="EFC05191.1"/>
    <property type="molecule type" value="Genomic_DNA"/>
</dbReference>